<organism evidence="2 3">
    <name type="scientific">Arabis alpina</name>
    <name type="common">Alpine rock-cress</name>
    <dbReference type="NCBI Taxonomy" id="50452"/>
    <lineage>
        <taxon>Eukaryota</taxon>
        <taxon>Viridiplantae</taxon>
        <taxon>Streptophyta</taxon>
        <taxon>Embryophyta</taxon>
        <taxon>Tracheophyta</taxon>
        <taxon>Spermatophyta</taxon>
        <taxon>Magnoliopsida</taxon>
        <taxon>eudicotyledons</taxon>
        <taxon>Gunneridae</taxon>
        <taxon>Pentapetalae</taxon>
        <taxon>rosids</taxon>
        <taxon>malvids</taxon>
        <taxon>Brassicales</taxon>
        <taxon>Brassicaceae</taxon>
        <taxon>Arabideae</taxon>
        <taxon>Arabis</taxon>
    </lineage>
</organism>
<name>A0A087H584_ARAAL</name>
<sequence length="99" mass="11422">MDVLWDSVPSYKPPEPKFDHFCEVCQYPTPDTYTMGFHLSSEVHAQKAASLEELSSEEEAPIVYQPNTSHENDLSNKRKFKQDDPLYEEKDKQPENAST</sequence>
<evidence type="ECO:0000313" key="3">
    <source>
        <dbReference type="Proteomes" id="UP000029120"/>
    </source>
</evidence>
<dbReference type="AlphaFoldDB" id="A0A087H584"/>
<evidence type="ECO:0000256" key="1">
    <source>
        <dbReference type="SAM" id="MobiDB-lite"/>
    </source>
</evidence>
<evidence type="ECO:0000313" key="2">
    <source>
        <dbReference type="EMBL" id="KFK37286.1"/>
    </source>
</evidence>
<dbReference type="Proteomes" id="UP000029120">
    <property type="component" value="Chromosome 4"/>
</dbReference>
<dbReference type="Gramene" id="KFK37286">
    <property type="protein sequence ID" value="KFK37286"/>
    <property type="gene ID" value="AALP_AA4G237500"/>
</dbReference>
<feature type="compositionally biased region" description="Basic and acidic residues" evidence="1">
    <location>
        <begin position="70"/>
        <end position="99"/>
    </location>
</feature>
<feature type="region of interest" description="Disordered" evidence="1">
    <location>
        <begin position="46"/>
        <end position="99"/>
    </location>
</feature>
<keyword evidence="3" id="KW-1185">Reference proteome</keyword>
<reference evidence="3" key="1">
    <citation type="journal article" date="2015" name="Nat. Plants">
        <title>Genome expansion of Arabis alpina linked with retrotransposition and reduced symmetric DNA methylation.</title>
        <authorList>
            <person name="Willing E.M."/>
            <person name="Rawat V."/>
            <person name="Mandakova T."/>
            <person name="Maumus F."/>
            <person name="James G.V."/>
            <person name="Nordstroem K.J."/>
            <person name="Becker C."/>
            <person name="Warthmann N."/>
            <person name="Chica C."/>
            <person name="Szarzynska B."/>
            <person name="Zytnicki M."/>
            <person name="Albani M.C."/>
            <person name="Kiefer C."/>
            <person name="Bergonzi S."/>
            <person name="Castaings L."/>
            <person name="Mateos J.L."/>
            <person name="Berns M.C."/>
            <person name="Bujdoso N."/>
            <person name="Piofczyk T."/>
            <person name="de Lorenzo L."/>
            <person name="Barrero-Sicilia C."/>
            <person name="Mateos I."/>
            <person name="Piednoel M."/>
            <person name="Hagmann J."/>
            <person name="Chen-Min-Tao R."/>
            <person name="Iglesias-Fernandez R."/>
            <person name="Schuster S.C."/>
            <person name="Alonso-Blanco C."/>
            <person name="Roudier F."/>
            <person name="Carbonero P."/>
            <person name="Paz-Ares J."/>
            <person name="Davis S.J."/>
            <person name="Pecinka A."/>
            <person name="Quesneville H."/>
            <person name="Colot V."/>
            <person name="Lysak M.A."/>
            <person name="Weigel D."/>
            <person name="Coupland G."/>
            <person name="Schneeberger K."/>
        </authorList>
    </citation>
    <scope>NUCLEOTIDE SEQUENCE [LARGE SCALE GENOMIC DNA]</scope>
    <source>
        <strain evidence="3">cv. Pajares</strain>
    </source>
</reference>
<proteinExistence type="predicted"/>
<protein>
    <submittedName>
        <fullName evidence="2">Uncharacterized protein</fullName>
    </submittedName>
</protein>
<dbReference type="EMBL" id="CM002872">
    <property type="protein sequence ID" value="KFK37286.1"/>
    <property type="molecule type" value="Genomic_DNA"/>
</dbReference>
<gene>
    <name evidence="2" type="ordered locus">AALP_Aa4g237500</name>
</gene>
<accession>A0A087H584</accession>